<dbReference type="OrthoDB" id="9790355at2"/>
<dbReference type="Pfam" id="PF01769">
    <property type="entry name" value="MgtE"/>
    <property type="match status" value="1"/>
</dbReference>
<dbReference type="InterPro" id="IPR000644">
    <property type="entry name" value="CBS_dom"/>
</dbReference>
<reference evidence="11" key="1">
    <citation type="journal article" date="2014" name="Genome Announc.">
        <title>Draft Genome Sequences of Three Alkaliphilic Bacillus Strains, Bacillus wakoensis JCM 9140T, Bacillus akibai JCM 9157T, and Bacillus hemicellulosilyticus JCM 9152T.</title>
        <authorList>
            <person name="Yuki M."/>
            <person name="Oshima K."/>
            <person name="Suda W."/>
            <person name="Oshida Y."/>
            <person name="Kitamura K."/>
            <person name="Iida T."/>
            <person name="Hattori M."/>
            <person name="Ohkuma M."/>
        </authorList>
    </citation>
    <scope>NUCLEOTIDE SEQUENCE [LARGE SCALE GENOMIC DNA]</scope>
    <source>
        <strain evidence="11">JCM 9152</strain>
    </source>
</reference>
<keyword evidence="4 9" id="KW-0812">Transmembrane</keyword>
<dbReference type="Pfam" id="PF00571">
    <property type="entry name" value="CBS"/>
    <property type="match status" value="2"/>
</dbReference>
<dbReference type="GO" id="GO:0005886">
    <property type="term" value="C:plasma membrane"/>
    <property type="evidence" value="ECO:0007669"/>
    <property type="project" value="UniProtKB-SubCell"/>
</dbReference>
<dbReference type="InterPro" id="IPR006669">
    <property type="entry name" value="MgtE_transporter"/>
</dbReference>
<comment type="caution">
    <text evidence="11">The sequence shown here is derived from an EMBL/GenBank/DDBJ whole genome shotgun (WGS) entry which is preliminary data.</text>
</comment>
<dbReference type="EMBL" id="BAUU01000001">
    <property type="protein sequence ID" value="GAE28866.1"/>
    <property type="molecule type" value="Genomic_DNA"/>
</dbReference>
<dbReference type="STRING" id="1236971.JCM9152_203"/>
<evidence type="ECO:0000313" key="12">
    <source>
        <dbReference type="Proteomes" id="UP000018895"/>
    </source>
</evidence>
<dbReference type="GO" id="GO:0046872">
    <property type="term" value="F:metal ion binding"/>
    <property type="evidence" value="ECO:0007669"/>
    <property type="project" value="UniProtKB-KW"/>
</dbReference>
<dbReference type="Gene3D" id="1.25.60.10">
    <property type="entry name" value="MgtE N-terminal domain-like"/>
    <property type="match status" value="1"/>
</dbReference>
<dbReference type="RefSeq" id="WP_035339853.1">
    <property type="nucleotide sequence ID" value="NZ_BAUU01000001.1"/>
</dbReference>
<dbReference type="InterPro" id="IPR036739">
    <property type="entry name" value="SLC41_membr_dom_sf"/>
</dbReference>
<evidence type="ECO:0000256" key="7">
    <source>
        <dbReference type="ARBA" id="ARBA00023136"/>
    </source>
</evidence>
<comment type="function">
    <text evidence="9">Acts as a magnesium transporter.</text>
</comment>
<gene>
    <name evidence="11" type="ORF">JCM9152_203</name>
</gene>
<dbReference type="InterPro" id="IPR006668">
    <property type="entry name" value="Mg_transptr_MgtE_intracell_dom"/>
</dbReference>
<comment type="subunit">
    <text evidence="9">Homodimer.</text>
</comment>
<feature type="transmembrane region" description="Helical" evidence="9">
    <location>
        <begin position="290"/>
        <end position="309"/>
    </location>
</feature>
<evidence type="ECO:0000256" key="9">
    <source>
        <dbReference type="RuleBase" id="RU362011"/>
    </source>
</evidence>
<feature type="domain" description="CBS" evidence="10">
    <location>
        <begin position="142"/>
        <end position="203"/>
    </location>
</feature>
<dbReference type="PANTHER" id="PTHR43773:SF1">
    <property type="entry name" value="MAGNESIUM TRANSPORTER MGTE"/>
    <property type="match status" value="1"/>
</dbReference>
<evidence type="ECO:0000256" key="5">
    <source>
        <dbReference type="ARBA" id="ARBA00022842"/>
    </source>
</evidence>
<keyword evidence="3 9" id="KW-0813">Transport</keyword>
<dbReference type="SMART" id="SM00116">
    <property type="entry name" value="CBS"/>
    <property type="match status" value="2"/>
</dbReference>
<keyword evidence="9" id="KW-0479">Metal-binding</keyword>
<dbReference type="CDD" id="cd04606">
    <property type="entry name" value="CBS_pair_Mg_transporter"/>
    <property type="match status" value="1"/>
</dbReference>
<keyword evidence="9" id="KW-1003">Cell membrane</keyword>
<dbReference type="Gene3D" id="3.10.580.10">
    <property type="entry name" value="CBS-domain"/>
    <property type="match status" value="1"/>
</dbReference>
<feature type="transmembrane region" description="Helical" evidence="9">
    <location>
        <begin position="315"/>
        <end position="341"/>
    </location>
</feature>
<accession>W4Q9Y7</accession>
<evidence type="ECO:0000313" key="11">
    <source>
        <dbReference type="EMBL" id="GAE28866.1"/>
    </source>
</evidence>
<evidence type="ECO:0000256" key="6">
    <source>
        <dbReference type="ARBA" id="ARBA00022989"/>
    </source>
</evidence>
<dbReference type="GO" id="GO:0015095">
    <property type="term" value="F:magnesium ion transmembrane transporter activity"/>
    <property type="evidence" value="ECO:0007669"/>
    <property type="project" value="UniProtKB-UniRule"/>
</dbReference>
<name>W4Q9Y7_9BACI</name>
<feature type="transmembrane region" description="Helical" evidence="9">
    <location>
        <begin position="362"/>
        <end position="382"/>
    </location>
</feature>
<sequence>MVRLDSTNRAQYEKEILDLLENEELTLFRERFLELHRTDQVEIFLKLDQFNRQRVYAYLSPADFGEIFEGLEFDIQEEIASELDERYFTSMFDKMFADDVAMFLSRLDDVEANAILEQMEAEEAQEVRELLSYTPKTAGAVMTKEFISISSMDVAATVIEKLREQGPDAETIYYLYVVDKLGKLVGVLSLRDLITAPANEKVEAVMSTRVVSVPVEMGQEEVAKMIKKYDFLAAPVVSSQGRLLGIVTVDDVMDILEEEATEDLGEISAAKGATDVNVSAITAAKKRSPWIIMLMFFGLITAEVIGQFEDTLEKIVLLAAFIPLIMDSAGNTGTQSLAVAVRGLALGTIKKGTIAKMIRREFGTGIMLGLICMLVLSITVTIMHQHLVLALIVGFSIFCTLSIATVIGSTVPLIINKLKLDPAIASGPFITTVNDILGLLIYFSIATALLQYL</sequence>
<evidence type="ECO:0000256" key="4">
    <source>
        <dbReference type="ARBA" id="ARBA00022692"/>
    </source>
</evidence>
<comment type="subcellular location">
    <subcellularLocation>
        <location evidence="9">Cell membrane</location>
        <topology evidence="9">Multi-pass membrane protein</topology>
    </subcellularLocation>
    <subcellularLocation>
        <location evidence="1">Membrane</location>
        <topology evidence="1">Multi-pass membrane protein</topology>
    </subcellularLocation>
</comment>
<dbReference type="SMART" id="SM00924">
    <property type="entry name" value="MgtE_N"/>
    <property type="match status" value="1"/>
</dbReference>
<keyword evidence="8" id="KW-0129">CBS domain</keyword>
<proteinExistence type="inferred from homology"/>
<evidence type="ECO:0000256" key="3">
    <source>
        <dbReference type="ARBA" id="ARBA00022448"/>
    </source>
</evidence>
<dbReference type="PROSITE" id="PS51371">
    <property type="entry name" value="CBS"/>
    <property type="match status" value="2"/>
</dbReference>
<dbReference type="SUPFAM" id="SSF54631">
    <property type="entry name" value="CBS-domain pair"/>
    <property type="match status" value="1"/>
</dbReference>
<organism evidence="11 12">
    <name type="scientific">Halalkalibacter hemicellulosilyticusJCM 9152</name>
    <dbReference type="NCBI Taxonomy" id="1236971"/>
    <lineage>
        <taxon>Bacteria</taxon>
        <taxon>Bacillati</taxon>
        <taxon>Bacillota</taxon>
        <taxon>Bacilli</taxon>
        <taxon>Bacillales</taxon>
        <taxon>Bacillaceae</taxon>
        <taxon>Halalkalibacter</taxon>
    </lineage>
</organism>
<dbReference type="InterPro" id="IPR006667">
    <property type="entry name" value="SLC41_membr_dom"/>
</dbReference>
<dbReference type="InterPro" id="IPR038076">
    <property type="entry name" value="MgtE_N_sf"/>
</dbReference>
<dbReference type="InterPro" id="IPR046342">
    <property type="entry name" value="CBS_dom_sf"/>
</dbReference>
<evidence type="ECO:0000256" key="2">
    <source>
        <dbReference type="ARBA" id="ARBA00009749"/>
    </source>
</evidence>
<feature type="transmembrane region" description="Helical" evidence="9">
    <location>
        <begin position="388"/>
        <end position="415"/>
    </location>
</feature>
<keyword evidence="7 9" id="KW-0472">Membrane</keyword>
<feature type="domain" description="CBS" evidence="10">
    <location>
        <begin position="206"/>
        <end position="264"/>
    </location>
</feature>
<dbReference type="Proteomes" id="UP000018895">
    <property type="component" value="Unassembled WGS sequence"/>
</dbReference>
<keyword evidence="6 9" id="KW-1133">Transmembrane helix</keyword>
<dbReference type="Pfam" id="PF03448">
    <property type="entry name" value="MgtE_N"/>
    <property type="match status" value="1"/>
</dbReference>
<keyword evidence="12" id="KW-1185">Reference proteome</keyword>
<protein>
    <recommendedName>
        <fullName evidence="9">Magnesium transporter MgtE</fullName>
    </recommendedName>
</protein>
<dbReference type="SUPFAM" id="SSF158791">
    <property type="entry name" value="MgtE N-terminal domain-like"/>
    <property type="match status" value="1"/>
</dbReference>
<dbReference type="NCBIfam" id="TIGR00400">
    <property type="entry name" value="mgtE"/>
    <property type="match status" value="1"/>
</dbReference>
<evidence type="ECO:0000259" key="10">
    <source>
        <dbReference type="PROSITE" id="PS51371"/>
    </source>
</evidence>
<comment type="similarity">
    <text evidence="2 9">Belongs to the SLC41A transporter family.</text>
</comment>
<dbReference type="SUPFAM" id="SSF161093">
    <property type="entry name" value="MgtE membrane domain-like"/>
    <property type="match status" value="1"/>
</dbReference>
<dbReference type="AlphaFoldDB" id="W4Q9Y7"/>
<dbReference type="PANTHER" id="PTHR43773">
    <property type="entry name" value="MAGNESIUM TRANSPORTER MGTE"/>
    <property type="match status" value="1"/>
</dbReference>
<keyword evidence="5 9" id="KW-0460">Magnesium</keyword>
<evidence type="ECO:0000256" key="1">
    <source>
        <dbReference type="ARBA" id="ARBA00004141"/>
    </source>
</evidence>
<dbReference type="Gene3D" id="1.10.357.20">
    <property type="entry name" value="SLC41 divalent cation transporters, integral membrane domain"/>
    <property type="match status" value="1"/>
</dbReference>
<evidence type="ECO:0000256" key="8">
    <source>
        <dbReference type="PROSITE-ProRule" id="PRU00703"/>
    </source>
</evidence>
<feature type="transmembrane region" description="Helical" evidence="9">
    <location>
        <begin position="427"/>
        <end position="450"/>
    </location>
</feature>